<evidence type="ECO:0000313" key="4">
    <source>
        <dbReference type="Proteomes" id="UP000245288"/>
    </source>
</evidence>
<feature type="coiled-coil region" evidence="1">
    <location>
        <begin position="91"/>
        <end position="135"/>
    </location>
</feature>
<sequence length="733" mass="85129">MIKEIVIKNVATYDDKGVTIDNIEKINYIYGANGCGKTTISNLLGNFELEKYSDCQVKWANNVAERVFVYNKTFREKNFKESDIAGIFTLGQATTEEIQEINKKKADLEDLKRNIIANKNTIESLNSKIQKEEADFKEIIWKDVYKANEDKFKAAFVGFMKKDTFASKVKGIELSRNENVDRDEIEKRAIKLLGDPPEKKDGFNKLAIASIKQIENLSIWDKCIVGKRDIPIADLIIKLGNSDWVNQGRKFLYSGSQCPFCQKNTIDDAFKKQLEDFFDEEFERDVELLKTSKSQYLCQKEVIISFLESIENYDFEDDEKLKIQQLKEKLVNCFRNNELQIDEKINEPGKKIKITSVEDIVDEINKIIEIKNIEVKKHNNLVDNYQEEKKKLICDIWYLIAQENSELISQHKNKVAGFTKGIQAASNKKIQYENQKSTIELEIRQKNKSVTSIQPAVDEINRILVSYGFNNFSIAPSTEKNNHYQIRRPDGTLVESTLSEGEVTFITFLYFLQWIKGSQNEEEVTQDRIIVIDDPISSLDSNVLFVVSSLLKDVINKVLDGNVNIKQVIVLTHNVYFHKELSFMGNGNNPNKNIHYWILRKKDGVTNIQYYGTENPISSSYELLWKELKEQNANSVITIQNVMRRIIENYFKILGKYKDDELINKFPDYESQEICRSLLSWINDGSHCMPDDLYVEALDDSSERYQEVFKKIFEYTNHIEHYNMMMGINENTE</sequence>
<dbReference type="Proteomes" id="UP000245288">
    <property type="component" value="Unassembled WGS sequence"/>
</dbReference>
<keyword evidence="1" id="KW-0175">Coiled coil</keyword>
<proteinExistence type="predicted"/>
<feature type="coiled-coil region" evidence="1">
    <location>
        <begin position="368"/>
        <end position="395"/>
    </location>
</feature>
<feature type="domain" description="Protein CR006 P-loop" evidence="2">
    <location>
        <begin position="9"/>
        <end position="714"/>
    </location>
</feature>
<evidence type="ECO:0000256" key="1">
    <source>
        <dbReference type="SAM" id="Coils"/>
    </source>
</evidence>
<dbReference type="EMBL" id="JRFU01000164">
    <property type="protein sequence ID" value="PWE85672.1"/>
    <property type="molecule type" value="Genomic_DNA"/>
</dbReference>
<dbReference type="AlphaFoldDB" id="A0A2V1JM04"/>
<dbReference type="Gene3D" id="3.40.50.300">
    <property type="entry name" value="P-loop containing nucleotide triphosphate hydrolases"/>
    <property type="match status" value="2"/>
</dbReference>
<dbReference type="Pfam" id="PF13166">
    <property type="entry name" value="AAA_13"/>
    <property type="match status" value="1"/>
</dbReference>
<dbReference type="InterPro" id="IPR027417">
    <property type="entry name" value="P-loop_NTPase"/>
</dbReference>
<evidence type="ECO:0000313" key="3">
    <source>
        <dbReference type="EMBL" id="PWE85672.1"/>
    </source>
</evidence>
<name>A0A2V1JM04_EUBRA</name>
<organism evidence="3 4">
    <name type="scientific">Eubacterium ramulus</name>
    <dbReference type="NCBI Taxonomy" id="39490"/>
    <lineage>
        <taxon>Bacteria</taxon>
        <taxon>Bacillati</taxon>
        <taxon>Bacillota</taxon>
        <taxon>Clostridia</taxon>
        <taxon>Eubacteriales</taxon>
        <taxon>Eubacteriaceae</taxon>
        <taxon>Eubacterium</taxon>
    </lineage>
</organism>
<reference evidence="3 4" key="1">
    <citation type="submission" date="2014-09" db="EMBL/GenBank/DDBJ databases">
        <title>Butyrate-producing bacteria isolated from human gut.</title>
        <authorList>
            <person name="Zhang Q."/>
            <person name="Zhao L."/>
        </authorList>
    </citation>
    <scope>NUCLEOTIDE SEQUENCE [LARGE SCALE GENOMIC DNA]</scope>
    <source>
        <strain evidence="3 4">21</strain>
    </source>
</reference>
<evidence type="ECO:0000259" key="2">
    <source>
        <dbReference type="Pfam" id="PF13166"/>
    </source>
</evidence>
<dbReference type="SUPFAM" id="SSF52540">
    <property type="entry name" value="P-loop containing nucleoside triphosphate hydrolases"/>
    <property type="match status" value="1"/>
</dbReference>
<dbReference type="InterPro" id="IPR026866">
    <property type="entry name" value="CR006_AAA"/>
</dbReference>
<comment type="caution">
    <text evidence="3">The sequence shown here is derived from an EMBL/GenBank/DDBJ whole genome shotgun (WGS) entry which is preliminary data.</text>
</comment>
<protein>
    <recommendedName>
        <fullName evidence="2">Protein CR006 P-loop domain-containing protein</fullName>
    </recommendedName>
</protein>
<keyword evidence="4" id="KW-1185">Reference proteome</keyword>
<dbReference type="RefSeq" id="WP_109216608.1">
    <property type="nucleotide sequence ID" value="NZ_JRFU01000164.1"/>
</dbReference>
<accession>A0A2V1JM04</accession>
<dbReference type="OrthoDB" id="1779972at2"/>
<gene>
    <name evidence="3" type="ORF">LG34_14555</name>
</gene>